<dbReference type="PANTHER" id="PTHR22656">
    <property type="entry name" value="EF-HAND CALCIUM-BINDING DOMAIN-CONTAINING PROTEIN 13"/>
    <property type="match status" value="1"/>
</dbReference>
<dbReference type="PROSITE" id="PS00018">
    <property type="entry name" value="EF_HAND_1"/>
    <property type="match status" value="1"/>
</dbReference>
<dbReference type="PANTHER" id="PTHR22656:SF1">
    <property type="entry name" value="EF-HAND CALCIUM-BINDING DOMAIN-CONTAINING PROTEIN 13"/>
    <property type="match status" value="1"/>
</dbReference>
<name>A0A6P5L945_PHACI</name>
<evidence type="ECO:0000256" key="3">
    <source>
        <dbReference type="ARBA" id="ARBA00022837"/>
    </source>
</evidence>
<gene>
    <name evidence="6" type="primary">EFCAB3</name>
</gene>
<evidence type="ECO:0000259" key="4">
    <source>
        <dbReference type="PROSITE" id="PS50222"/>
    </source>
</evidence>
<dbReference type="RefSeq" id="XP_020853299.1">
    <property type="nucleotide sequence ID" value="XM_020997640.1"/>
</dbReference>
<keyword evidence="2" id="KW-0677">Repeat</keyword>
<sequence length="1515" mass="170402">MLELSKLMSALKAKKGMTVSVDNLDGILGNMGVELTNEELENLLKEIPVDHYGNIDLNTLIDTVKSIKTDGKIDQDKSKETLKTFKEEKIDLHSIDTFLGNMGIEFTEEELEELMQHLPIDVHGRMNQEMVMEALQNFKGGKMNASNLDVVLKNMGIKFTNEELNEILKQLPVNADGKVQMSNLMDSIQAVKGEKIDVQNLDKLLGNMGVELTDKEIKELMKYLPTDSKGTMYQSDLLNALKHFKGGKVDVHNLDNVLKNLGVKLTDEELQEVLRFMPIDAYGKMDISKLLKEIKAIQGEKIAITDIDNLLKNTGIELSDQEFQELMKNLPVDAKGKVLLSKLMECLQTSKGGKVNVHNLGDFLNNMGIEITDEDFKELKKNLPVDAYGKIDLSTLIQEAKALQEKHDINDVENVLRSMGLEFTKSELEELLKNLPVDDNGKVNLKNLMNAVQNLSGRNVDINNLDEVLGNLGIKFTDREIEELLKSLPVDANGKIALNKIMDNVKSIKKNIDVQNLENFLKDMGIILTEEEYQDLLKHLPINAKGKVNEKIIMNVVQNLSGGNININNLDKVLGNLGIKLTDSEIEELLSHLPVDAYGKVALNEVMDNVKSIKENIDVQNLENFLKDMGIILTEDEYQDLLKHLPIDALGKISKKALINAVKKLNGGNIDISNLDKVLGNLGIKLTDSEIEELLSYLPIDDDGLVALNKFMDKMKIIKENIDAQNLENFLKDMGIILTGEYQDLLKHLPIDALGKINKKNIMNAMQNLSGGNVNINNLENVLGNLGIKLTDSEIEELLNNLPVDADGMITLKKVMDNVKSIKENIDAQNLENFLKDMGITLTEEEYQDLLKHLPIDANGKVKLKNVMNALKNLSGGNVDSNNLDKVLGNLEIKLTDSEIEELLSHLPIDATGRVDLNKLMDNVKSIKENIDVQNLKNFLKDMGITLTEDEYQDLLKHLPADDKGKINKKNIMNAVKTLHGGNVNISNLDRVLENLGIKLTDQEIEELLNNLPVDADGKVALNKIMDNMKSIKKNVDVQNLENFLKNMGITLTEDGYQDLLKHLPIDDNGKVEKNRLMNCLKDLKGVKVDIHELKNVLRNLGMDLTDQQFQLLLTVIPFDHDGKVDLNKLIEFSKTIKDGVTSQMSASSDSKLKYKLKPLTKIPSTHIRGKDFQGFLQDHDGKQKERLTQGQLEAFLDAFECFEKDETGCIDSHGLQSSAAQLGIELTNQEIQDELEFADTDRDGKLNFSDFLTVLTDDDRFIQAVVPETDPNSDLVDSTGILLFEMLSKLVETSALPRKCMVDIVCYYRKKYNEAASRPLWRCYDAGGKKRRKSKRVSVTGQGTSTAAFADASRIAIMGEKDLLKFLEELKRCSPASDSPYAKIPIFPLFPNMDGTVVGKPFKELQRLGVLRKREPLHFFEDYFFHKRNWKAQAAPFKPLENSNWPEEIISVDHMIKKKRQWNVAEAACLQKPVKRATDAYHLGVALGHRKDMLNFWRKIRGGLQKNLERLNMN</sequence>
<dbReference type="InterPro" id="IPR018247">
    <property type="entry name" value="EF_Hand_1_Ca_BS"/>
</dbReference>
<accession>A0A6P5L945</accession>
<dbReference type="SMART" id="SM00054">
    <property type="entry name" value="EFh"/>
    <property type="match status" value="12"/>
</dbReference>
<keyword evidence="1" id="KW-0479">Metal-binding</keyword>
<evidence type="ECO:0000256" key="2">
    <source>
        <dbReference type="ARBA" id="ARBA00022737"/>
    </source>
</evidence>
<keyword evidence="5" id="KW-1185">Reference proteome</keyword>
<feature type="domain" description="EF-hand" evidence="4">
    <location>
        <begin position="1227"/>
        <end position="1262"/>
    </location>
</feature>
<dbReference type="InterPro" id="IPR002048">
    <property type="entry name" value="EF_hand_dom"/>
</dbReference>
<dbReference type="SUPFAM" id="SSF47473">
    <property type="entry name" value="EF-hand"/>
    <property type="match status" value="10"/>
</dbReference>
<dbReference type="PROSITE" id="PS50222">
    <property type="entry name" value="EF_HAND_2"/>
    <property type="match status" value="3"/>
</dbReference>
<dbReference type="InterPro" id="IPR011992">
    <property type="entry name" value="EF-hand-dom_pair"/>
</dbReference>
<dbReference type="Pfam" id="PF13833">
    <property type="entry name" value="EF-hand_8"/>
    <property type="match status" value="4"/>
</dbReference>
<evidence type="ECO:0000313" key="5">
    <source>
        <dbReference type="Proteomes" id="UP000515140"/>
    </source>
</evidence>
<dbReference type="Proteomes" id="UP000515140">
    <property type="component" value="Unplaced"/>
</dbReference>
<keyword evidence="3" id="KW-0106">Calcium</keyword>
<feature type="domain" description="EF-hand" evidence="4">
    <location>
        <begin position="423"/>
        <end position="458"/>
    </location>
</feature>
<evidence type="ECO:0000256" key="1">
    <source>
        <dbReference type="ARBA" id="ARBA00022723"/>
    </source>
</evidence>
<dbReference type="GO" id="GO:0005509">
    <property type="term" value="F:calcium ion binding"/>
    <property type="evidence" value="ECO:0007669"/>
    <property type="project" value="InterPro"/>
</dbReference>
<protein>
    <submittedName>
        <fullName evidence="6">EF-hand calcium-binding domain-containing protein 3</fullName>
    </submittedName>
</protein>
<organism evidence="5 6">
    <name type="scientific">Phascolarctos cinereus</name>
    <name type="common">Koala</name>
    <dbReference type="NCBI Taxonomy" id="38626"/>
    <lineage>
        <taxon>Eukaryota</taxon>
        <taxon>Metazoa</taxon>
        <taxon>Chordata</taxon>
        <taxon>Craniata</taxon>
        <taxon>Vertebrata</taxon>
        <taxon>Euteleostomi</taxon>
        <taxon>Mammalia</taxon>
        <taxon>Metatheria</taxon>
        <taxon>Diprotodontia</taxon>
        <taxon>Phascolarctidae</taxon>
        <taxon>Phascolarctos</taxon>
    </lineage>
</organism>
<dbReference type="Gene3D" id="1.10.238.10">
    <property type="entry name" value="EF-hand"/>
    <property type="match status" value="12"/>
</dbReference>
<dbReference type="CTD" id="146779"/>
<dbReference type="InParanoid" id="A0A6P5L945"/>
<dbReference type="GeneID" id="110215835"/>
<dbReference type="CDD" id="cd00051">
    <property type="entry name" value="EFh"/>
    <property type="match status" value="1"/>
</dbReference>
<dbReference type="KEGG" id="pcw:110215835"/>
<reference evidence="6" key="1">
    <citation type="submission" date="2025-08" db="UniProtKB">
        <authorList>
            <consortium name="RefSeq"/>
        </authorList>
    </citation>
    <scope>IDENTIFICATION</scope>
    <source>
        <tissue evidence="6">Spleen</tissue>
    </source>
</reference>
<proteinExistence type="predicted"/>
<evidence type="ECO:0000313" key="6">
    <source>
        <dbReference type="RefSeq" id="XP_020853299.1"/>
    </source>
</evidence>
<feature type="domain" description="EF-hand" evidence="4">
    <location>
        <begin position="947"/>
        <end position="982"/>
    </location>
</feature>